<evidence type="ECO:0000256" key="3">
    <source>
        <dbReference type="ARBA" id="ARBA00012568"/>
    </source>
</evidence>
<dbReference type="GO" id="GO:0016787">
    <property type="term" value="F:hydrolase activity"/>
    <property type="evidence" value="ECO:0007669"/>
    <property type="project" value="UniProtKB-KW"/>
</dbReference>
<dbReference type="EC" id="3.4.11.5" evidence="3 7"/>
<keyword evidence="7" id="KW-0031">Aminopeptidase</keyword>
<dbReference type="Gene3D" id="3.40.50.1820">
    <property type="entry name" value="alpha/beta hydrolase"/>
    <property type="match status" value="1"/>
</dbReference>
<evidence type="ECO:0000256" key="7">
    <source>
        <dbReference type="PIRNR" id="PIRNR005539"/>
    </source>
</evidence>
<evidence type="ECO:0000256" key="1">
    <source>
        <dbReference type="ARBA" id="ARBA00001585"/>
    </source>
</evidence>
<evidence type="ECO:0000259" key="8">
    <source>
        <dbReference type="Pfam" id="PF00561"/>
    </source>
</evidence>
<dbReference type="PANTHER" id="PTHR43798">
    <property type="entry name" value="MONOACYLGLYCEROL LIPASE"/>
    <property type="match status" value="1"/>
</dbReference>
<keyword evidence="10" id="KW-1185">Reference proteome</keyword>
<evidence type="ECO:0000256" key="6">
    <source>
        <dbReference type="ARBA" id="ARBA00029605"/>
    </source>
</evidence>
<dbReference type="SUPFAM" id="SSF53474">
    <property type="entry name" value="alpha/beta-Hydrolases"/>
    <property type="match status" value="1"/>
</dbReference>
<comment type="caution">
    <text evidence="9">The sequence shown here is derived from an EMBL/GenBank/DDBJ whole genome shotgun (WGS) entry which is preliminary data.</text>
</comment>
<protein>
    <recommendedName>
        <fullName evidence="4 7">Proline iminopeptidase</fullName>
        <shortName evidence="7">PIP</shortName>
        <ecNumber evidence="3 7">3.4.11.5</ecNumber>
    </recommendedName>
    <alternativeName>
        <fullName evidence="6 7">Prolyl aminopeptidase</fullName>
    </alternativeName>
</protein>
<dbReference type="PRINTS" id="PR00793">
    <property type="entry name" value="PROAMNOPTASE"/>
</dbReference>
<accession>A0ABS1JCS2</accession>
<proteinExistence type="inferred from homology"/>
<dbReference type="PIRSF" id="PIRSF005539">
    <property type="entry name" value="Pept_S33_TRI_F1"/>
    <property type="match status" value="1"/>
</dbReference>
<dbReference type="InterPro" id="IPR002410">
    <property type="entry name" value="Peptidase_S33"/>
</dbReference>
<name>A0ABS1JCS2_9BACL</name>
<organism evidence="9 10">
    <name type="scientific">Tumebacillus amylolyticus</name>
    <dbReference type="NCBI Taxonomy" id="2801339"/>
    <lineage>
        <taxon>Bacteria</taxon>
        <taxon>Bacillati</taxon>
        <taxon>Bacillota</taxon>
        <taxon>Bacilli</taxon>
        <taxon>Bacillales</taxon>
        <taxon>Alicyclobacillaceae</taxon>
        <taxon>Tumebacillus</taxon>
    </lineage>
</organism>
<comment type="function">
    <text evidence="7">Releases the N-terminal proline from various substrates.</text>
</comment>
<feature type="domain" description="AB hydrolase-1" evidence="8">
    <location>
        <begin position="25"/>
        <end position="267"/>
    </location>
</feature>
<comment type="similarity">
    <text evidence="2 7">Belongs to the peptidase S33 family.</text>
</comment>
<reference evidence="9 10" key="1">
    <citation type="submission" date="2021-01" db="EMBL/GenBank/DDBJ databases">
        <title>Tumebacillus sp. strain ITR2 16S ribosomal RNA gene Genome sequencing and assembly.</title>
        <authorList>
            <person name="Kang M."/>
        </authorList>
    </citation>
    <scope>NUCLEOTIDE SEQUENCE [LARGE SCALE GENOMIC DNA]</scope>
    <source>
        <strain evidence="9 10">ITR2</strain>
    </source>
</reference>
<dbReference type="InterPro" id="IPR029058">
    <property type="entry name" value="AB_hydrolase_fold"/>
</dbReference>
<comment type="catalytic activity">
    <reaction evidence="1 7">
        <text>Release of N-terminal proline from a peptide.</text>
        <dbReference type="EC" id="3.4.11.5"/>
    </reaction>
</comment>
<keyword evidence="7" id="KW-0645">Protease</keyword>
<dbReference type="InterPro" id="IPR000073">
    <property type="entry name" value="AB_hydrolase_1"/>
</dbReference>
<dbReference type="InterPro" id="IPR005945">
    <property type="entry name" value="Pro_imino_pep"/>
</dbReference>
<sequence length="285" mass="32238">MREGYVEVTGGKIWYQVLGEGSETPLLTLHGGPGSTGFGLESLEPLGDERSIVIYDQLGCGYSDRPDDMSLWQLDRFVEELGQVREALGLKDVHLLGHSWGTMLAASYLLTRPEGVRSVIFSSPCLSALLWAKDQGEHLKGFPQEFQEIVARCEAEGTTDSEEYQEAMMQYYKRHLCRIDSPPRPEDRGFGSVVYNTMWGPSEFCATGNLKTYDVTPQLHELEIPTLFLCGRHDETKPETLAYYQSLVAGSQLHVFENSSHKAYHEETDEYLRVVREFLRGVETR</sequence>
<dbReference type="RefSeq" id="WP_201636719.1">
    <property type="nucleotide sequence ID" value="NZ_JAEQNB010000005.1"/>
</dbReference>
<evidence type="ECO:0000313" key="10">
    <source>
        <dbReference type="Proteomes" id="UP000602284"/>
    </source>
</evidence>
<gene>
    <name evidence="9" type="ORF">JJB07_15795</name>
</gene>
<dbReference type="Pfam" id="PF00561">
    <property type="entry name" value="Abhydrolase_1"/>
    <property type="match status" value="1"/>
</dbReference>
<dbReference type="EMBL" id="JAEQNB010000005">
    <property type="protein sequence ID" value="MBL0388082.1"/>
    <property type="molecule type" value="Genomic_DNA"/>
</dbReference>
<dbReference type="PANTHER" id="PTHR43798:SF33">
    <property type="entry name" value="HYDROLASE, PUTATIVE (AFU_ORTHOLOGUE AFUA_2G14860)-RELATED"/>
    <property type="match status" value="1"/>
</dbReference>
<dbReference type="InterPro" id="IPR050266">
    <property type="entry name" value="AB_hydrolase_sf"/>
</dbReference>
<dbReference type="Proteomes" id="UP000602284">
    <property type="component" value="Unassembled WGS sequence"/>
</dbReference>
<dbReference type="NCBIfam" id="TIGR01250">
    <property type="entry name" value="pro_imino_pep_2"/>
    <property type="match status" value="1"/>
</dbReference>
<evidence type="ECO:0000256" key="4">
    <source>
        <dbReference type="ARBA" id="ARBA00021843"/>
    </source>
</evidence>
<keyword evidence="5 7" id="KW-0378">Hydrolase</keyword>
<evidence type="ECO:0000313" key="9">
    <source>
        <dbReference type="EMBL" id="MBL0388082.1"/>
    </source>
</evidence>
<evidence type="ECO:0000256" key="5">
    <source>
        <dbReference type="ARBA" id="ARBA00022801"/>
    </source>
</evidence>
<evidence type="ECO:0000256" key="2">
    <source>
        <dbReference type="ARBA" id="ARBA00010088"/>
    </source>
</evidence>